<proteinExistence type="predicted"/>
<organism evidence="1">
    <name type="scientific">Rhizophora mucronata</name>
    <name type="common">Asiatic mangrove</name>
    <dbReference type="NCBI Taxonomy" id="61149"/>
    <lineage>
        <taxon>Eukaryota</taxon>
        <taxon>Viridiplantae</taxon>
        <taxon>Streptophyta</taxon>
        <taxon>Embryophyta</taxon>
        <taxon>Tracheophyta</taxon>
        <taxon>Spermatophyta</taxon>
        <taxon>Magnoliopsida</taxon>
        <taxon>eudicotyledons</taxon>
        <taxon>Gunneridae</taxon>
        <taxon>Pentapetalae</taxon>
        <taxon>rosids</taxon>
        <taxon>fabids</taxon>
        <taxon>Malpighiales</taxon>
        <taxon>Rhizophoraceae</taxon>
        <taxon>Rhizophora</taxon>
    </lineage>
</organism>
<dbReference type="EMBL" id="GGEC01010418">
    <property type="protein sequence ID" value="MBW90901.1"/>
    <property type="molecule type" value="Transcribed_RNA"/>
</dbReference>
<reference evidence="1" key="1">
    <citation type="submission" date="2018-02" db="EMBL/GenBank/DDBJ databases">
        <title>Rhizophora mucronata_Transcriptome.</title>
        <authorList>
            <person name="Meera S.P."/>
            <person name="Sreeshan A."/>
            <person name="Augustine A."/>
        </authorList>
    </citation>
    <scope>NUCLEOTIDE SEQUENCE</scope>
    <source>
        <tissue evidence="1">Leaf</tissue>
    </source>
</reference>
<accession>A0A2P2JBQ4</accession>
<dbReference type="AlphaFoldDB" id="A0A2P2JBQ4"/>
<evidence type="ECO:0000313" key="1">
    <source>
        <dbReference type="EMBL" id="MBW90901.1"/>
    </source>
</evidence>
<name>A0A2P2JBQ4_RHIMU</name>
<protein>
    <submittedName>
        <fullName evidence="1">Uncharacterized protein</fullName>
    </submittedName>
</protein>
<sequence length="109" mass="12209">MGVCPRWWRVLSRGISRDTVTVTVTVSVSKKTLVMFIMLVLASSHVSLPKELNSFLFLFSAMPKQNVAAKQSELCFSATRECAREKEVSVYIINLFNSSTSIADRQDTC</sequence>